<reference evidence="1 2" key="2">
    <citation type="submission" date="2018-11" db="EMBL/GenBank/DDBJ databases">
        <authorList>
            <consortium name="Pathogen Informatics"/>
        </authorList>
    </citation>
    <scope>NUCLEOTIDE SEQUENCE [LARGE SCALE GENOMIC DNA]</scope>
</reference>
<accession>A0A183U8M7</accession>
<dbReference type="EMBL" id="UYWY01009472">
    <property type="protein sequence ID" value="VDM32770.1"/>
    <property type="molecule type" value="Genomic_DNA"/>
</dbReference>
<dbReference type="AlphaFoldDB" id="A0A183U8M7"/>
<sequence>MDNCCPNCAALHFPKEPFVCCSGGRVSVPSISQPQLFKDLFRCLHRHSVSFIKNIRNINSLFAMASLTASEEHLAGGMQVYKIAGEVYVNVSALYERSPIPAFDVDEANELRQRTAPGAQVHRDLLVDIDECLRGNNEYCKMYMRFHEVFQSAL</sequence>
<protein>
    <submittedName>
        <fullName evidence="3">Helitron helicase</fullName>
    </submittedName>
</protein>
<name>A0A183U8M7_TOXCA</name>
<evidence type="ECO:0000313" key="2">
    <source>
        <dbReference type="Proteomes" id="UP000050794"/>
    </source>
</evidence>
<organism evidence="2 3">
    <name type="scientific">Toxocara canis</name>
    <name type="common">Canine roundworm</name>
    <dbReference type="NCBI Taxonomy" id="6265"/>
    <lineage>
        <taxon>Eukaryota</taxon>
        <taxon>Metazoa</taxon>
        <taxon>Ecdysozoa</taxon>
        <taxon>Nematoda</taxon>
        <taxon>Chromadorea</taxon>
        <taxon>Rhabditida</taxon>
        <taxon>Spirurina</taxon>
        <taxon>Ascaridomorpha</taxon>
        <taxon>Ascaridoidea</taxon>
        <taxon>Toxocaridae</taxon>
        <taxon>Toxocara</taxon>
    </lineage>
</organism>
<gene>
    <name evidence="1" type="ORF">TCNE_LOCUS4846</name>
</gene>
<dbReference type="WBParaSite" id="TCNE_0000484701-mRNA-1">
    <property type="protein sequence ID" value="TCNE_0000484701-mRNA-1"/>
    <property type="gene ID" value="TCNE_0000484701"/>
</dbReference>
<proteinExistence type="predicted"/>
<dbReference type="Proteomes" id="UP000050794">
    <property type="component" value="Unassembled WGS sequence"/>
</dbReference>
<keyword evidence="2" id="KW-1185">Reference proteome</keyword>
<evidence type="ECO:0000313" key="3">
    <source>
        <dbReference type="WBParaSite" id="TCNE_0000484701-mRNA-1"/>
    </source>
</evidence>
<reference evidence="3" key="1">
    <citation type="submission" date="2016-06" db="UniProtKB">
        <authorList>
            <consortium name="WormBaseParasite"/>
        </authorList>
    </citation>
    <scope>IDENTIFICATION</scope>
</reference>
<evidence type="ECO:0000313" key="1">
    <source>
        <dbReference type="EMBL" id="VDM32770.1"/>
    </source>
</evidence>